<proteinExistence type="predicted"/>
<dbReference type="EMBL" id="JACCAC010000001">
    <property type="protein sequence ID" value="NYG56027.1"/>
    <property type="molecule type" value="Genomic_DNA"/>
</dbReference>
<comment type="caution">
    <text evidence="1">The sequence shown here is derived from an EMBL/GenBank/DDBJ whole genome shotgun (WGS) entry which is preliminary data.</text>
</comment>
<sequence>MRPDPGHEPHAVVSGRAADVDAWLWSRTGDDAVTQTGDADVLARFREATSHPVE</sequence>
<keyword evidence="2" id="KW-1185">Reference proteome</keyword>
<dbReference type="Proteomes" id="UP000544110">
    <property type="component" value="Unassembled WGS sequence"/>
</dbReference>
<organism evidence="1 2">
    <name type="scientific">Nocardioides perillae</name>
    <dbReference type="NCBI Taxonomy" id="1119534"/>
    <lineage>
        <taxon>Bacteria</taxon>
        <taxon>Bacillati</taxon>
        <taxon>Actinomycetota</taxon>
        <taxon>Actinomycetes</taxon>
        <taxon>Propionibacteriales</taxon>
        <taxon>Nocardioidaceae</taxon>
        <taxon>Nocardioides</taxon>
    </lineage>
</organism>
<dbReference type="RefSeq" id="WP_179516472.1">
    <property type="nucleotide sequence ID" value="NZ_JACCAC010000001.1"/>
</dbReference>
<protein>
    <recommendedName>
        <fullName evidence="3">MDMPI C-terminal domain-containing protein</fullName>
    </recommendedName>
</protein>
<name>A0A7Y9RWN5_9ACTN</name>
<dbReference type="AlphaFoldDB" id="A0A7Y9RWN5"/>
<reference evidence="1 2" key="1">
    <citation type="submission" date="2020-07" db="EMBL/GenBank/DDBJ databases">
        <title>Sequencing the genomes of 1000 actinobacteria strains.</title>
        <authorList>
            <person name="Klenk H.-P."/>
        </authorList>
    </citation>
    <scope>NUCLEOTIDE SEQUENCE [LARGE SCALE GENOMIC DNA]</scope>
    <source>
        <strain evidence="1 2">DSM 24552</strain>
    </source>
</reference>
<evidence type="ECO:0000313" key="1">
    <source>
        <dbReference type="EMBL" id="NYG56027.1"/>
    </source>
</evidence>
<gene>
    <name evidence="1" type="ORF">BJ989_002331</name>
</gene>
<evidence type="ECO:0008006" key="3">
    <source>
        <dbReference type="Google" id="ProtNLM"/>
    </source>
</evidence>
<evidence type="ECO:0000313" key="2">
    <source>
        <dbReference type="Proteomes" id="UP000544110"/>
    </source>
</evidence>
<accession>A0A7Y9RWN5</accession>